<dbReference type="PROSITE" id="PS00028">
    <property type="entry name" value="ZINC_FINGER_C2H2_1"/>
    <property type="match status" value="6"/>
</dbReference>
<feature type="domain" description="C2H2-type" evidence="6">
    <location>
        <begin position="445"/>
        <end position="472"/>
    </location>
</feature>
<dbReference type="SUPFAM" id="SSF57667">
    <property type="entry name" value="beta-beta-alpha zinc fingers"/>
    <property type="match status" value="3"/>
</dbReference>
<dbReference type="GO" id="GO:0005634">
    <property type="term" value="C:nucleus"/>
    <property type="evidence" value="ECO:0007669"/>
    <property type="project" value="UniProtKB-ARBA"/>
</dbReference>
<organism evidence="7 8">
    <name type="scientific">Dreissena polymorpha</name>
    <name type="common">Zebra mussel</name>
    <name type="synonym">Mytilus polymorpha</name>
    <dbReference type="NCBI Taxonomy" id="45954"/>
    <lineage>
        <taxon>Eukaryota</taxon>
        <taxon>Metazoa</taxon>
        <taxon>Spiralia</taxon>
        <taxon>Lophotrochozoa</taxon>
        <taxon>Mollusca</taxon>
        <taxon>Bivalvia</taxon>
        <taxon>Autobranchia</taxon>
        <taxon>Heteroconchia</taxon>
        <taxon>Euheterodonta</taxon>
        <taxon>Imparidentia</taxon>
        <taxon>Neoheterodontei</taxon>
        <taxon>Myida</taxon>
        <taxon>Dreissenoidea</taxon>
        <taxon>Dreissenidae</taxon>
        <taxon>Dreissena</taxon>
    </lineage>
</organism>
<dbReference type="PANTHER" id="PTHR19818">
    <property type="entry name" value="ZINC FINGER PROTEIN ZIC AND GLI"/>
    <property type="match status" value="1"/>
</dbReference>
<sequence>MDSQDNSRTHDDNNDIDSALAELFPSLGYNFSNPLAVLLSTMGSSDEKGGHGTNLYNPFNLPPPRLQEIHAMATANLISQTQEAIMQEYNFLDLDFENTFVDRCHQSSDRLSNTCADYNSNGKHRKSYRPSTEKHSVLHQLHVTDISSNPGQYESIEGTKLTEFNVSLQQKKCNTVAPVASKRKSDTSEDEIAVANLINPLTNEDNSFHNSYFLNKHVTPDKRSKLEVKDKDCPAALNLNKKSIDFAGSDIKKSSFLEVEIPANDETNTVPSTAKEMQTDCRSFDSNCVVNDSTEDVLMDNVLYVCHICSKQFTCLEDMNMHCSSHQRYVCPQEGCAKTFTYRSHYQYHLKTHTGLRGYQCEVCGSAFSASHHLAAHMGTHTGDRPFICSQCDKAFNTLSQLNNHERTHTGKKPYKCDVPGCDKSFAESSSLKKHKVTHSGDKPYKCGICQKGFSQSSSRSYHIKKAHPEGS</sequence>
<dbReference type="Proteomes" id="UP000828390">
    <property type="component" value="Unassembled WGS sequence"/>
</dbReference>
<feature type="domain" description="C2H2-type" evidence="6">
    <location>
        <begin position="304"/>
        <end position="326"/>
    </location>
</feature>
<feature type="domain" description="C2H2-type" evidence="6">
    <location>
        <begin position="387"/>
        <end position="414"/>
    </location>
</feature>
<keyword evidence="2" id="KW-0677">Repeat</keyword>
<dbReference type="InterPro" id="IPR036236">
    <property type="entry name" value="Znf_C2H2_sf"/>
</dbReference>
<comment type="caution">
    <text evidence="7">The sequence shown here is derived from an EMBL/GenBank/DDBJ whole genome shotgun (WGS) entry which is preliminary data.</text>
</comment>
<reference evidence="7" key="1">
    <citation type="journal article" date="2019" name="bioRxiv">
        <title>The Genome of the Zebra Mussel, Dreissena polymorpha: A Resource for Invasive Species Research.</title>
        <authorList>
            <person name="McCartney M.A."/>
            <person name="Auch B."/>
            <person name="Kono T."/>
            <person name="Mallez S."/>
            <person name="Zhang Y."/>
            <person name="Obille A."/>
            <person name="Becker A."/>
            <person name="Abrahante J.E."/>
            <person name="Garbe J."/>
            <person name="Badalamenti J.P."/>
            <person name="Herman A."/>
            <person name="Mangelson H."/>
            <person name="Liachko I."/>
            <person name="Sullivan S."/>
            <person name="Sone E.D."/>
            <person name="Koren S."/>
            <person name="Silverstein K.A.T."/>
            <person name="Beckman K.B."/>
            <person name="Gohl D.M."/>
        </authorList>
    </citation>
    <scope>NUCLEOTIDE SEQUENCE</scope>
    <source>
        <strain evidence="7">Duluth1</strain>
        <tissue evidence="7">Whole animal</tissue>
    </source>
</reference>
<dbReference type="FunFam" id="3.30.160.60:FF:000125">
    <property type="entry name" value="Putative zinc finger protein 143"/>
    <property type="match status" value="1"/>
</dbReference>
<evidence type="ECO:0000259" key="6">
    <source>
        <dbReference type="PROSITE" id="PS50157"/>
    </source>
</evidence>
<evidence type="ECO:0000256" key="5">
    <source>
        <dbReference type="PROSITE-ProRule" id="PRU00042"/>
    </source>
</evidence>
<dbReference type="GO" id="GO:0045944">
    <property type="term" value="P:positive regulation of transcription by RNA polymerase II"/>
    <property type="evidence" value="ECO:0007669"/>
    <property type="project" value="UniProtKB-ARBA"/>
</dbReference>
<protein>
    <recommendedName>
        <fullName evidence="6">C2H2-type domain-containing protein</fullName>
    </recommendedName>
</protein>
<dbReference type="AlphaFoldDB" id="A0A9D4R9E3"/>
<evidence type="ECO:0000256" key="1">
    <source>
        <dbReference type="ARBA" id="ARBA00022723"/>
    </source>
</evidence>
<dbReference type="GO" id="GO:0000981">
    <property type="term" value="F:DNA-binding transcription factor activity, RNA polymerase II-specific"/>
    <property type="evidence" value="ECO:0007669"/>
    <property type="project" value="TreeGrafter"/>
</dbReference>
<accession>A0A9D4R9E3</accession>
<dbReference type="PANTHER" id="PTHR19818:SF163">
    <property type="entry name" value="C2H2-TYPE DOMAIN-CONTAINING PROTEIN"/>
    <property type="match status" value="1"/>
</dbReference>
<keyword evidence="1" id="KW-0479">Metal-binding</keyword>
<name>A0A9D4R9E3_DREPO</name>
<evidence type="ECO:0000256" key="4">
    <source>
        <dbReference type="ARBA" id="ARBA00022833"/>
    </source>
</evidence>
<dbReference type="OrthoDB" id="6077919at2759"/>
<dbReference type="PROSITE" id="PS50157">
    <property type="entry name" value="ZINC_FINGER_C2H2_2"/>
    <property type="match status" value="6"/>
</dbReference>
<evidence type="ECO:0000256" key="2">
    <source>
        <dbReference type="ARBA" id="ARBA00022737"/>
    </source>
</evidence>
<dbReference type="InterPro" id="IPR013087">
    <property type="entry name" value="Znf_C2H2_type"/>
</dbReference>
<dbReference type="Gene3D" id="3.30.160.60">
    <property type="entry name" value="Classic Zinc Finger"/>
    <property type="match status" value="5"/>
</dbReference>
<dbReference type="GO" id="GO:0000978">
    <property type="term" value="F:RNA polymerase II cis-regulatory region sequence-specific DNA binding"/>
    <property type="evidence" value="ECO:0007669"/>
    <property type="project" value="TreeGrafter"/>
</dbReference>
<dbReference type="FunFam" id="3.30.160.60:FF:001049">
    <property type="entry name" value="zinc finger protein 319"/>
    <property type="match status" value="1"/>
</dbReference>
<reference evidence="7" key="2">
    <citation type="submission" date="2020-11" db="EMBL/GenBank/DDBJ databases">
        <authorList>
            <person name="McCartney M.A."/>
            <person name="Auch B."/>
            <person name="Kono T."/>
            <person name="Mallez S."/>
            <person name="Becker A."/>
            <person name="Gohl D.M."/>
            <person name="Silverstein K.A.T."/>
            <person name="Koren S."/>
            <person name="Bechman K.B."/>
            <person name="Herman A."/>
            <person name="Abrahante J.E."/>
            <person name="Garbe J."/>
        </authorList>
    </citation>
    <scope>NUCLEOTIDE SEQUENCE</scope>
    <source>
        <strain evidence="7">Duluth1</strain>
        <tissue evidence="7">Whole animal</tissue>
    </source>
</reference>
<keyword evidence="3 5" id="KW-0863">Zinc-finger</keyword>
<evidence type="ECO:0000313" key="7">
    <source>
        <dbReference type="EMBL" id="KAH3859093.1"/>
    </source>
</evidence>
<dbReference type="FunFam" id="3.30.160.60:FF:000624">
    <property type="entry name" value="zinc finger protein 697"/>
    <property type="match status" value="1"/>
</dbReference>
<dbReference type="GO" id="GO:0008270">
    <property type="term" value="F:zinc ion binding"/>
    <property type="evidence" value="ECO:0007669"/>
    <property type="project" value="UniProtKB-KW"/>
</dbReference>
<dbReference type="FunFam" id="3.30.160.60:FF:000072">
    <property type="entry name" value="zinc finger protein 143 isoform X1"/>
    <property type="match status" value="2"/>
</dbReference>
<keyword evidence="4" id="KW-0862">Zinc</keyword>
<feature type="domain" description="C2H2-type" evidence="6">
    <location>
        <begin position="329"/>
        <end position="358"/>
    </location>
</feature>
<gene>
    <name evidence="7" type="ORF">DPMN_101740</name>
</gene>
<evidence type="ECO:0000313" key="8">
    <source>
        <dbReference type="Proteomes" id="UP000828390"/>
    </source>
</evidence>
<proteinExistence type="predicted"/>
<dbReference type="SMART" id="SM00355">
    <property type="entry name" value="ZnF_C2H2"/>
    <property type="match status" value="6"/>
</dbReference>
<dbReference type="Pfam" id="PF00096">
    <property type="entry name" value="zf-C2H2"/>
    <property type="match status" value="5"/>
</dbReference>
<dbReference type="InterPro" id="IPR050329">
    <property type="entry name" value="GLI_C2H2-zinc-finger"/>
</dbReference>
<feature type="domain" description="C2H2-type" evidence="6">
    <location>
        <begin position="359"/>
        <end position="386"/>
    </location>
</feature>
<evidence type="ECO:0000256" key="3">
    <source>
        <dbReference type="ARBA" id="ARBA00022771"/>
    </source>
</evidence>
<keyword evidence="8" id="KW-1185">Reference proteome</keyword>
<feature type="domain" description="C2H2-type" evidence="6">
    <location>
        <begin position="415"/>
        <end position="444"/>
    </location>
</feature>
<dbReference type="EMBL" id="JAIWYP010000003">
    <property type="protein sequence ID" value="KAH3859093.1"/>
    <property type="molecule type" value="Genomic_DNA"/>
</dbReference>